<evidence type="ECO:0000256" key="1">
    <source>
        <dbReference type="SAM" id="MobiDB-lite"/>
    </source>
</evidence>
<proteinExistence type="evidence at transcript level"/>
<feature type="region of interest" description="Disordered" evidence="1">
    <location>
        <begin position="61"/>
        <end position="92"/>
    </location>
</feature>
<reference evidence="3" key="1">
    <citation type="journal article" date="2015" name="Insect Biochem. Mol. Biol.">
        <title>An insight into the sialome of the horse fly, Tabanus bromius.</title>
        <authorList>
            <person name="Ribeiro J.M."/>
            <person name="Kazimirova M."/>
            <person name="Takac P."/>
            <person name="Andersen J.F."/>
            <person name="Francischetti I.M."/>
        </authorList>
    </citation>
    <scope>NUCLEOTIDE SEQUENCE</scope>
</reference>
<dbReference type="InterPro" id="IPR005162">
    <property type="entry name" value="Retrotrans_gag_dom"/>
</dbReference>
<dbReference type="Pfam" id="PF03732">
    <property type="entry name" value="Retrotrans_gag"/>
    <property type="match status" value="1"/>
</dbReference>
<dbReference type="PANTHER" id="PTHR45823">
    <property type="entry name" value="T-SNARE COILED-COIL HOMOLOGY DOMAIN-CONTAINING PROTEIN"/>
    <property type="match status" value="1"/>
</dbReference>
<dbReference type="EMBL" id="GDAI01002366">
    <property type="protein sequence ID" value="JAI15237.1"/>
    <property type="molecule type" value="mRNA"/>
</dbReference>
<feature type="domain" description="Retrotransposon gag" evidence="2">
    <location>
        <begin position="221"/>
        <end position="315"/>
    </location>
</feature>
<accession>A0A0K8TLK2</accession>
<dbReference type="AlphaFoldDB" id="A0A0K8TLK2"/>
<dbReference type="PANTHER" id="PTHR45823:SF1">
    <property type="entry name" value="T-SNARE COILED-COIL HOMOLOGY DOMAIN-CONTAINING PROTEIN"/>
    <property type="match status" value="1"/>
</dbReference>
<feature type="non-terminal residue" evidence="3">
    <location>
        <position position="1"/>
    </location>
</feature>
<feature type="region of interest" description="Disordered" evidence="1">
    <location>
        <begin position="345"/>
        <end position="380"/>
    </location>
</feature>
<organism evidence="3">
    <name type="scientific">Tabanus bromius</name>
    <name type="common">Band-eyed brown horse fly</name>
    <dbReference type="NCBI Taxonomy" id="304241"/>
    <lineage>
        <taxon>Eukaryota</taxon>
        <taxon>Metazoa</taxon>
        <taxon>Ecdysozoa</taxon>
        <taxon>Arthropoda</taxon>
        <taxon>Hexapoda</taxon>
        <taxon>Insecta</taxon>
        <taxon>Pterygota</taxon>
        <taxon>Neoptera</taxon>
        <taxon>Endopterygota</taxon>
        <taxon>Diptera</taxon>
        <taxon>Brachycera</taxon>
        <taxon>Tabanomorpha</taxon>
        <taxon>Tabanoidea</taxon>
        <taxon>Tabanidae</taxon>
        <taxon>Tabanus</taxon>
    </lineage>
</organism>
<sequence>LQEESRRVDRDQIYALDETRRLHRLREQLLSTQTFSAEAPGAVFVLHTSATVDQRALLPPSTVNRAPDITCPSSSDVHPTTTLEQPPIAAPQPHIATPWRTASTAMPSATYPQSSVVMTCASTQPMTTATTSTPTALGGIPTSIHESTPVHPPQPFPRHCFPVTADRSPPATFAPPPPSVLPPQVKLMEFDGTIPWRQYRHHLEFVANINHWDQNATLANFVSRLRGRAQQFSSELEPEVIYDLNRLKQAFHDRFDPGTPQIVYRNQLRARVQKSGESLSDFAIAVQTLARRAYSGRPQDIIEEHAVEQFIAGIRDVEIQIATRDRDPTTLNAARALAMTLTENRRISRTSRKPPWTAEVRATTLQDAESPMPKPSGNAS</sequence>
<protein>
    <recommendedName>
        <fullName evidence="2">Retrotransposon gag domain-containing protein</fullName>
    </recommendedName>
</protein>
<evidence type="ECO:0000313" key="3">
    <source>
        <dbReference type="EMBL" id="JAI15237.1"/>
    </source>
</evidence>
<feature type="non-terminal residue" evidence="3">
    <location>
        <position position="380"/>
    </location>
</feature>
<evidence type="ECO:0000259" key="2">
    <source>
        <dbReference type="Pfam" id="PF03732"/>
    </source>
</evidence>
<name>A0A0K8TLK2_TABBR</name>
<feature type="compositionally biased region" description="Polar residues" evidence="1">
    <location>
        <begin position="71"/>
        <end position="84"/>
    </location>
</feature>